<accession>A0A1A9V007</accession>
<protein>
    <submittedName>
        <fullName evidence="2">Uncharacterized protein</fullName>
    </submittedName>
</protein>
<evidence type="ECO:0000256" key="1">
    <source>
        <dbReference type="SAM" id="Phobius"/>
    </source>
</evidence>
<sequence>MDVTNTSKALRKQKNAPDNNEMFLFKRNEVFQLIYLLEELLARDSSRLGKGFLYPVPCYPVILYLYVPAFLISVFVNCIPQQYLRLFIRHHLSPINCCDKPILTQN</sequence>
<keyword evidence="1" id="KW-0472">Membrane</keyword>
<name>A0A1A9V007_GLOAU</name>
<keyword evidence="3" id="KW-1185">Reference proteome</keyword>
<keyword evidence="1" id="KW-1133">Transmembrane helix</keyword>
<organism evidence="2 3">
    <name type="scientific">Glossina austeni</name>
    <name type="common">Savannah tsetse fly</name>
    <dbReference type="NCBI Taxonomy" id="7395"/>
    <lineage>
        <taxon>Eukaryota</taxon>
        <taxon>Metazoa</taxon>
        <taxon>Ecdysozoa</taxon>
        <taxon>Arthropoda</taxon>
        <taxon>Hexapoda</taxon>
        <taxon>Insecta</taxon>
        <taxon>Pterygota</taxon>
        <taxon>Neoptera</taxon>
        <taxon>Endopterygota</taxon>
        <taxon>Diptera</taxon>
        <taxon>Brachycera</taxon>
        <taxon>Muscomorpha</taxon>
        <taxon>Hippoboscoidea</taxon>
        <taxon>Glossinidae</taxon>
        <taxon>Glossina</taxon>
    </lineage>
</organism>
<dbReference type="VEuPathDB" id="VectorBase:GAUT021303"/>
<proteinExistence type="predicted"/>
<reference evidence="2" key="1">
    <citation type="submission" date="2020-05" db="UniProtKB">
        <authorList>
            <consortium name="EnsemblMetazoa"/>
        </authorList>
    </citation>
    <scope>IDENTIFICATION</scope>
    <source>
        <strain evidence="2">TTRI</strain>
    </source>
</reference>
<evidence type="ECO:0000313" key="2">
    <source>
        <dbReference type="EnsemblMetazoa" id="GAUT021303-PA"/>
    </source>
</evidence>
<evidence type="ECO:0000313" key="3">
    <source>
        <dbReference type="Proteomes" id="UP000078200"/>
    </source>
</evidence>
<feature type="transmembrane region" description="Helical" evidence="1">
    <location>
        <begin position="61"/>
        <end position="79"/>
    </location>
</feature>
<dbReference type="EnsemblMetazoa" id="GAUT021303-RA">
    <property type="protein sequence ID" value="GAUT021303-PA"/>
    <property type="gene ID" value="GAUT021303"/>
</dbReference>
<dbReference type="Proteomes" id="UP000078200">
    <property type="component" value="Unassembled WGS sequence"/>
</dbReference>
<keyword evidence="1" id="KW-0812">Transmembrane</keyword>
<dbReference type="AlphaFoldDB" id="A0A1A9V007"/>